<evidence type="ECO:0000313" key="8">
    <source>
        <dbReference type="Proteomes" id="UP000007635"/>
    </source>
</evidence>
<dbReference type="Gene3D" id="1.10.4020.10">
    <property type="entry name" value="DNA breaking-rejoining enzymes"/>
    <property type="match status" value="1"/>
</dbReference>
<dbReference type="Pfam" id="PF22938">
    <property type="entry name" value="Integrase_p58_C"/>
    <property type="match status" value="1"/>
</dbReference>
<dbReference type="SUPFAM" id="SSF53098">
    <property type="entry name" value="Ribonuclease H-like"/>
    <property type="match status" value="1"/>
</dbReference>
<proteinExistence type="inferred from homology"/>
<dbReference type="Proteomes" id="UP000007635">
    <property type="component" value="Unassembled WGS sequence"/>
</dbReference>
<dbReference type="PANTHER" id="PTHR37984">
    <property type="entry name" value="PROTEIN CBG26694"/>
    <property type="match status" value="1"/>
</dbReference>
<dbReference type="Gene3D" id="3.30.70.270">
    <property type="match status" value="1"/>
</dbReference>
<dbReference type="InterPro" id="IPR038269">
    <property type="entry name" value="SCAN_sf"/>
</dbReference>
<evidence type="ECO:0000256" key="3">
    <source>
        <dbReference type="ARBA" id="ARBA00039658"/>
    </source>
</evidence>
<dbReference type="GeneTree" id="ENSGT01050000244855"/>
<dbReference type="SUPFAM" id="SSF56672">
    <property type="entry name" value="DNA/RNA polymerases"/>
    <property type="match status" value="1"/>
</dbReference>
<dbReference type="Pfam" id="PF17921">
    <property type="entry name" value="Integrase_H2C2"/>
    <property type="match status" value="1"/>
</dbReference>
<dbReference type="GO" id="GO:0015074">
    <property type="term" value="P:DNA integration"/>
    <property type="evidence" value="ECO:0007669"/>
    <property type="project" value="InterPro"/>
</dbReference>
<dbReference type="InterPro" id="IPR036397">
    <property type="entry name" value="RNaseH_sf"/>
</dbReference>
<comment type="similarity">
    <text evidence="1">Belongs to the beta type-B retroviral polymerase family. HERV class-II K(HML-2) pol subfamily.</text>
</comment>
<dbReference type="Gene3D" id="3.10.10.10">
    <property type="entry name" value="HIV Type 1 Reverse Transcriptase, subunit A, domain 1"/>
    <property type="match status" value="1"/>
</dbReference>
<dbReference type="InterPro" id="IPR036875">
    <property type="entry name" value="Znf_CCHC_sf"/>
</dbReference>
<dbReference type="PROSITE" id="PS50994">
    <property type="entry name" value="INTEGRASE"/>
    <property type="match status" value="1"/>
</dbReference>
<dbReference type="SUPFAM" id="SSF47353">
    <property type="entry name" value="Retrovirus capsid dimerization domain-like"/>
    <property type="match status" value="1"/>
</dbReference>
<dbReference type="InterPro" id="IPR043128">
    <property type="entry name" value="Rev_trsase/Diguanyl_cyclase"/>
</dbReference>
<dbReference type="Pfam" id="PF00078">
    <property type="entry name" value="RVT_1"/>
    <property type="match status" value="1"/>
</dbReference>
<dbReference type="InterPro" id="IPR043502">
    <property type="entry name" value="DNA/RNA_pol_sf"/>
</dbReference>
<evidence type="ECO:0000259" key="5">
    <source>
        <dbReference type="PROSITE" id="PS50878"/>
    </source>
</evidence>
<evidence type="ECO:0000256" key="1">
    <source>
        <dbReference type="ARBA" id="ARBA00010879"/>
    </source>
</evidence>
<reference evidence="7" key="3">
    <citation type="submission" date="2025-09" db="UniProtKB">
        <authorList>
            <consortium name="Ensembl"/>
        </authorList>
    </citation>
    <scope>IDENTIFICATION</scope>
</reference>
<dbReference type="EC" id="3.1.26.4" evidence="2"/>
<dbReference type="Gene3D" id="4.10.60.10">
    <property type="entry name" value="Zinc finger, CCHC-type"/>
    <property type="match status" value="1"/>
</dbReference>
<name>A0AAQ4R6D6_GASAC</name>
<dbReference type="InterPro" id="IPR003309">
    <property type="entry name" value="SCAN_dom"/>
</dbReference>
<feature type="domain" description="Reverse transcriptase" evidence="5">
    <location>
        <begin position="1183"/>
        <end position="1360"/>
    </location>
</feature>
<dbReference type="CDD" id="cd01647">
    <property type="entry name" value="RT_LTR"/>
    <property type="match status" value="1"/>
</dbReference>
<dbReference type="GO" id="GO:0003676">
    <property type="term" value="F:nucleic acid binding"/>
    <property type="evidence" value="ECO:0007669"/>
    <property type="project" value="InterPro"/>
</dbReference>
<dbReference type="Gene3D" id="1.10.340.70">
    <property type="match status" value="1"/>
</dbReference>
<dbReference type="FunFam" id="1.10.340.70:FF:000001">
    <property type="entry name" value="Retrovirus-related Pol polyprotein from transposon gypsy-like Protein"/>
    <property type="match status" value="1"/>
</dbReference>
<feature type="domain" description="Integrase catalytic" evidence="6">
    <location>
        <begin position="768"/>
        <end position="926"/>
    </location>
</feature>
<dbReference type="GO" id="GO:0004523">
    <property type="term" value="F:RNA-DNA hybrid ribonuclease activity"/>
    <property type="evidence" value="ECO:0007669"/>
    <property type="project" value="UniProtKB-EC"/>
</dbReference>
<dbReference type="InterPro" id="IPR050951">
    <property type="entry name" value="Retrovirus_Pol_polyprotein"/>
</dbReference>
<feature type="region of interest" description="Disordered" evidence="4">
    <location>
        <begin position="64"/>
        <end position="112"/>
    </location>
</feature>
<reference evidence="7" key="2">
    <citation type="submission" date="2025-08" db="UniProtKB">
        <authorList>
            <consortium name="Ensembl"/>
        </authorList>
    </citation>
    <scope>IDENTIFICATION</scope>
</reference>
<dbReference type="InterPro" id="IPR041588">
    <property type="entry name" value="Integrase_H2C2"/>
</dbReference>
<organism evidence="7 8">
    <name type="scientific">Gasterosteus aculeatus aculeatus</name>
    <name type="common">three-spined stickleback</name>
    <dbReference type="NCBI Taxonomy" id="481459"/>
    <lineage>
        <taxon>Eukaryota</taxon>
        <taxon>Metazoa</taxon>
        <taxon>Chordata</taxon>
        <taxon>Craniata</taxon>
        <taxon>Vertebrata</taxon>
        <taxon>Euteleostomi</taxon>
        <taxon>Actinopterygii</taxon>
        <taxon>Neopterygii</taxon>
        <taxon>Teleostei</taxon>
        <taxon>Neoteleostei</taxon>
        <taxon>Acanthomorphata</taxon>
        <taxon>Eupercaria</taxon>
        <taxon>Perciformes</taxon>
        <taxon>Cottioidei</taxon>
        <taxon>Gasterosteales</taxon>
        <taxon>Gasterosteidae</taxon>
        <taxon>Gasterosteus</taxon>
    </lineage>
</organism>
<dbReference type="Pfam" id="PF00665">
    <property type="entry name" value="rve"/>
    <property type="match status" value="1"/>
</dbReference>
<sequence>MATSALAGFFEAPTLEGLAALRKVELQALAEHYEIPVPKQKLKAELLTLVTEGLVERGILSLKEDERGASGEESDGSSDVKTEDGVEEEVARTPVTLPRFDPLSPPSGHSNGAARLKMRLARLEMELREKESIRQREFELEIRKLEINKEIRIRQLELEAGSRVSPSSAPPQAHFDVSKHIALVPPFRESEVDCYFSAFERVAAALHWPLEVWSLLLQCKLSGKAQEVVAALSLEESLKYNVVKATVLRAYELVPEAYRQRFRNHKKALNQTFVEFARDKESLFDRWCSASKVTDFAGIRELILLEDFKNTLPERQVVHLCEQKVATLAQAAVLVDEYTLTHKSAFTPPRVGDRTFVPSVQSPARPSTSSSSPKDVRECFYCHQKGHLIATCPVLSNRDRRPMTSGNKPKGVGLVCSKRQPVKSGACSARSKPDRLYSPFLLTGLVSLSGMESDQRPIQILRDTGAAQSVILTDALPWSSETSCGSQVLLQGIEMGTLPVPLHWVHLTSDLVSGHFRVGVMDTLPVKGVTLLLGNDIAGGKVTPLLEVLDKPNLDSEDEDLSKNFPNVFSACVVTRAQSRRLEDVVSLSEDLFDPVAVESEVPHEPARVNEVHPQGDVVDNWPQSGDLFVAISPETVIEQQKDDRSLHTCFASVVLPEEVKNKDTAYFLDKGVLMRKWTGHKADSAWRAVFQVVVPAPLRQQVLSLAHDNNWSGHLGITKTFDRVLRHFFWPGLKSDVARYCKTCHVCQLTGKPNQTIPRAPLYPIPVIGEPFERVIVDCVGPLPKTRTGNQFLLTVMCCATRYPEAIPLRKITARTVIKALVKFFSTFGLPKVLQTDQGTNFLSKLFAKVLQTLSISHNVSSAYHPESQGALERWHQTLKSMLRKYCMDTQKDWDEGVPLVLFAIRETVQESLGFSPAELVFGHTVRGPLKVLKEQILASNSVGSADKNVLDYVSQMRERLHDACAVAQETMSNSQQRMKLQYDRKAVSRDWKPGDQVLVLLPIPGSALSARFSGPYVIERKISETDYVVKTPDRRRSSRVCHVNMLKTYHVRETHPNSSHKAVQPAVVPMASVGLHSESLAEENQEDDLVVRNTLQQCERLCNSQLLTTLHSQLGHLDERERRDIVALINDFPSLFRDVPSCTSILEHDVNVRDAAPIKQHPYRVNAVKRAAMKQEVSYLLQHKMAKPSISPWSSPCILIPKPDGTFRFCTDYRQVNAVTVPDSFPLPRIDDCVDTIGAAAYVTKLDLLKGYWQVPLTSRASDISAFVTPDNFLQYNVMAFGMRNAPATFQRLVNIVLGEVPNCTAYLDDLVIHSATWSDHISTLTDVFQRLEKASLTLNLAKCDFGKATVTYLGKKVGRGQVRPVAAKVEAIASFPAPTTRRPITQVFGDDWVLPYLL</sequence>
<dbReference type="Pfam" id="PF02023">
    <property type="entry name" value="SCAN"/>
    <property type="match status" value="1"/>
</dbReference>
<accession>A0AAQ4R6D6</accession>
<dbReference type="PANTHER" id="PTHR37984:SF15">
    <property type="entry name" value="INTEGRASE CATALYTIC DOMAIN-CONTAINING PROTEIN"/>
    <property type="match status" value="1"/>
</dbReference>
<dbReference type="GO" id="GO:0008270">
    <property type="term" value="F:zinc ion binding"/>
    <property type="evidence" value="ECO:0007669"/>
    <property type="project" value="InterPro"/>
</dbReference>
<dbReference type="InterPro" id="IPR001584">
    <property type="entry name" value="Integrase_cat-core"/>
</dbReference>
<evidence type="ECO:0000256" key="4">
    <source>
        <dbReference type="SAM" id="MobiDB-lite"/>
    </source>
</evidence>
<dbReference type="Gene3D" id="3.30.420.10">
    <property type="entry name" value="Ribonuclease H-like superfamily/Ribonuclease H"/>
    <property type="match status" value="1"/>
</dbReference>
<reference evidence="7 8" key="1">
    <citation type="journal article" date="2021" name="G3 (Bethesda)">
        <title>Improved contiguity of the threespine stickleback genome using long-read sequencing.</title>
        <authorList>
            <person name="Nath S."/>
            <person name="Shaw D.E."/>
            <person name="White M.A."/>
        </authorList>
    </citation>
    <scope>NUCLEOTIDE SEQUENCE [LARGE SCALE GENOMIC DNA]</scope>
    <source>
        <strain evidence="7 8">Lake Benthic</strain>
    </source>
</reference>
<keyword evidence="8" id="KW-1185">Reference proteome</keyword>
<protein>
    <recommendedName>
        <fullName evidence="3">Gypsy retrotransposon integrase-like protein 1</fullName>
        <ecNumber evidence="2">3.1.26.4</ecNumber>
    </recommendedName>
</protein>
<dbReference type="InterPro" id="IPR012337">
    <property type="entry name" value="RNaseH-like_sf"/>
</dbReference>
<dbReference type="InterPro" id="IPR000477">
    <property type="entry name" value="RT_dom"/>
</dbReference>
<dbReference type="InterPro" id="IPR054465">
    <property type="entry name" value="Integrase_p58-like_C"/>
</dbReference>
<dbReference type="PROSITE" id="PS50878">
    <property type="entry name" value="RT_POL"/>
    <property type="match status" value="1"/>
</dbReference>
<dbReference type="Ensembl" id="ENSGACT00000030434.1">
    <property type="protein sequence ID" value="ENSGACP00000059135.1"/>
    <property type="gene ID" value="ENSGACG00000024338.1"/>
</dbReference>
<dbReference type="FunFam" id="3.30.420.10:FF:000032">
    <property type="entry name" value="Retrovirus-related Pol polyprotein from transposon 297-like Protein"/>
    <property type="match status" value="1"/>
</dbReference>
<evidence type="ECO:0000313" key="7">
    <source>
        <dbReference type="Ensembl" id="ENSGACP00000059135.1"/>
    </source>
</evidence>
<evidence type="ECO:0000259" key="6">
    <source>
        <dbReference type="PROSITE" id="PS50994"/>
    </source>
</evidence>
<evidence type="ECO:0000256" key="2">
    <source>
        <dbReference type="ARBA" id="ARBA00012180"/>
    </source>
</evidence>
<dbReference type="SUPFAM" id="SSF57756">
    <property type="entry name" value="Retrovirus zinc finger-like domains"/>
    <property type="match status" value="1"/>
</dbReference>